<evidence type="ECO:0000256" key="6">
    <source>
        <dbReference type="RuleBase" id="RU361157"/>
    </source>
</evidence>
<evidence type="ECO:0000256" key="5">
    <source>
        <dbReference type="ARBA" id="ARBA00023251"/>
    </source>
</evidence>
<feature type="transmembrane region" description="Helical" evidence="6">
    <location>
        <begin position="160"/>
        <end position="183"/>
    </location>
</feature>
<accession>A0ABV6VSJ5</accession>
<comment type="caution">
    <text evidence="9">The sequence shown here is derived from an EMBL/GenBank/DDBJ whole genome shotgun (WGS) entry which is preliminary data.</text>
</comment>
<feature type="transmembrane region" description="Helical" evidence="6">
    <location>
        <begin position="43"/>
        <end position="66"/>
    </location>
</feature>
<feature type="transmembrane region" description="Helical" evidence="6">
    <location>
        <begin position="136"/>
        <end position="154"/>
    </location>
</feature>
<keyword evidence="4 6" id="KW-0472">Membrane</keyword>
<feature type="transmembrane region" description="Helical" evidence="6">
    <location>
        <begin position="248"/>
        <end position="266"/>
    </location>
</feature>
<reference evidence="9 10" key="1">
    <citation type="submission" date="2024-09" db="EMBL/GenBank/DDBJ databases">
        <authorList>
            <person name="Lee S.D."/>
        </authorList>
    </citation>
    <scope>NUCLEOTIDE SEQUENCE [LARGE SCALE GENOMIC DNA]</scope>
    <source>
        <strain evidence="9 10">N8-3</strain>
    </source>
</reference>
<feature type="region of interest" description="Disordered" evidence="7">
    <location>
        <begin position="1"/>
        <end position="20"/>
    </location>
</feature>
<evidence type="ECO:0000256" key="7">
    <source>
        <dbReference type="SAM" id="MobiDB-lite"/>
    </source>
</evidence>
<evidence type="ECO:0000256" key="4">
    <source>
        <dbReference type="ARBA" id="ARBA00023136"/>
    </source>
</evidence>
<evidence type="ECO:0000259" key="8">
    <source>
        <dbReference type="PROSITE" id="PS51012"/>
    </source>
</evidence>
<dbReference type="RefSeq" id="WP_380534173.1">
    <property type="nucleotide sequence ID" value="NZ_JBHFAB010000005.1"/>
</dbReference>
<evidence type="ECO:0000256" key="1">
    <source>
        <dbReference type="ARBA" id="ARBA00004141"/>
    </source>
</evidence>
<dbReference type="PIRSF" id="PIRSF006648">
    <property type="entry name" value="DrrB"/>
    <property type="match status" value="1"/>
</dbReference>
<evidence type="ECO:0000313" key="10">
    <source>
        <dbReference type="Proteomes" id="UP001592531"/>
    </source>
</evidence>
<dbReference type="Pfam" id="PF01061">
    <property type="entry name" value="ABC2_membrane"/>
    <property type="match status" value="1"/>
</dbReference>
<sequence length="275" mass="29643">MSVTAPSAVTLRPPPAADRATARTRRLLALVHRNLLQYRHSPLVLLSGVFEPLMYLLSVGVGIGRLVHHVPGLDDPNLGYAAFVAPALLATAAMNDAMSETTNVFYSKLRVERVYDSVLTTPLDVTDVVLGETLWAVLRGLTAAVGFLAFAAALGMLHSAWVLLVPVCALLISFAFATVGLTVATYIRGWQDFQYVQVAMLPMFLFATTFYPLGVYPRPLQFAVEATPLFHAVELVRAVSLGHFGPSLAGHAAYLAVMGLLGLWAATRRLRAVTA</sequence>
<proteinExistence type="inferred from homology"/>
<dbReference type="EMBL" id="JBHFAB010000005">
    <property type="protein sequence ID" value="MFC1416703.1"/>
    <property type="molecule type" value="Genomic_DNA"/>
</dbReference>
<evidence type="ECO:0000313" key="9">
    <source>
        <dbReference type="EMBL" id="MFC1416703.1"/>
    </source>
</evidence>
<keyword evidence="6" id="KW-1003">Cell membrane</keyword>
<feature type="transmembrane region" description="Helical" evidence="6">
    <location>
        <begin position="195"/>
        <end position="213"/>
    </location>
</feature>
<organism evidence="9 10">
    <name type="scientific">Streptacidiphilus cavernicola</name>
    <dbReference type="NCBI Taxonomy" id="3342716"/>
    <lineage>
        <taxon>Bacteria</taxon>
        <taxon>Bacillati</taxon>
        <taxon>Actinomycetota</taxon>
        <taxon>Actinomycetes</taxon>
        <taxon>Kitasatosporales</taxon>
        <taxon>Streptomycetaceae</taxon>
        <taxon>Streptacidiphilus</taxon>
    </lineage>
</organism>
<keyword evidence="10" id="KW-1185">Reference proteome</keyword>
<evidence type="ECO:0000256" key="3">
    <source>
        <dbReference type="ARBA" id="ARBA00022989"/>
    </source>
</evidence>
<dbReference type="PANTHER" id="PTHR43229">
    <property type="entry name" value="NODULATION PROTEIN J"/>
    <property type="match status" value="1"/>
</dbReference>
<dbReference type="InterPro" id="IPR000412">
    <property type="entry name" value="ABC_2_transport"/>
</dbReference>
<evidence type="ECO:0000256" key="2">
    <source>
        <dbReference type="ARBA" id="ARBA00022692"/>
    </source>
</evidence>
<dbReference type="Proteomes" id="UP001592531">
    <property type="component" value="Unassembled WGS sequence"/>
</dbReference>
<keyword evidence="2 6" id="KW-0812">Transmembrane</keyword>
<keyword evidence="6" id="KW-0813">Transport</keyword>
<gene>
    <name evidence="9" type="ORF">ACEZDE_08615</name>
</gene>
<comment type="subcellular location">
    <subcellularLocation>
        <location evidence="6">Cell membrane</location>
        <topology evidence="6">Multi-pass membrane protein</topology>
    </subcellularLocation>
    <subcellularLocation>
        <location evidence="1">Membrane</location>
        <topology evidence="1">Multi-pass membrane protein</topology>
    </subcellularLocation>
</comment>
<dbReference type="PRINTS" id="PR00164">
    <property type="entry name" value="ABC2TRNSPORT"/>
</dbReference>
<feature type="transmembrane region" description="Helical" evidence="6">
    <location>
        <begin position="78"/>
        <end position="98"/>
    </location>
</feature>
<keyword evidence="5" id="KW-0046">Antibiotic resistance</keyword>
<dbReference type="PANTHER" id="PTHR43229:SF2">
    <property type="entry name" value="NODULATION PROTEIN J"/>
    <property type="match status" value="1"/>
</dbReference>
<dbReference type="PROSITE" id="PS51012">
    <property type="entry name" value="ABC_TM2"/>
    <property type="match status" value="1"/>
</dbReference>
<dbReference type="InterPro" id="IPR013525">
    <property type="entry name" value="ABC2_TM"/>
</dbReference>
<comment type="similarity">
    <text evidence="6">Belongs to the ABC-2 integral membrane protein family.</text>
</comment>
<dbReference type="InterPro" id="IPR047817">
    <property type="entry name" value="ABC2_TM_bact-type"/>
</dbReference>
<keyword evidence="3 6" id="KW-1133">Transmembrane helix</keyword>
<feature type="domain" description="ABC transmembrane type-2" evidence="8">
    <location>
        <begin position="43"/>
        <end position="273"/>
    </location>
</feature>
<name>A0ABV6VSJ5_9ACTN</name>
<protein>
    <recommendedName>
        <fullName evidence="6">Transport permease protein</fullName>
    </recommendedName>
</protein>
<dbReference type="InterPro" id="IPR051784">
    <property type="entry name" value="Nod_factor_ABC_transporter"/>
</dbReference>